<protein>
    <submittedName>
        <fullName evidence="1">Uncharacterized protein</fullName>
    </submittedName>
</protein>
<dbReference type="Proteomes" id="UP001732700">
    <property type="component" value="Chromosome 7D"/>
</dbReference>
<name>A0ACD6AFN2_AVESA</name>
<sequence>MAPDGFFHLLGAGGWARGGGGADGAERARRRGGGAIRPRIHRDRGGFAPVVDSFVGFFHAIDWKVTTISRRNIKFQLILSALVFSGIFLAEKLNTFLAQNWKCFTSQNYFDPQGLLISVMWSGPLFVITILIMVNTLVMLCMLMLRWKRAELKHRAREARKKQE</sequence>
<proteinExistence type="predicted"/>
<reference evidence="1" key="2">
    <citation type="submission" date="2025-09" db="UniProtKB">
        <authorList>
            <consortium name="EnsemblPlants"/>
        </authorList>
    </citation>
    <scope>IDENTIFICATION</scope>
</reference>
<accession>A0ACD6AFN2</accession>
<evidence type="ECO:0000313" key="2">
    <source>
        <dbReference type="Proteomes" id="UP001732700"/>
    </source>
</evidence>
<dbReference type="EnsemblPlants" id="AVESA.00010b.r2.7DG1364430.1">
    <property type="protein sequence ID" value="AVESA.00010b.r2.7DG1364430.1.CDS"/>
    <property type="gene ID" value="AVESA.00010b.r2.7DG1364430"/>
</dbReference>
<reference evidence="1" key="1">
    <citation type="submission" date="2021-05" db="EMBL/GenBank/DDBJ databases">
        <authorList>
            <person name="Scholz U."/>
            <person name="Mascher M."/>
            <person name="Fiebig A."/>
        </authorList>
    </citation>
    <scope>NUCLEOTIDE SEQUENCE [LARGE SCALE GENOMIC DNA]</scope>
</reference>
<evidence type="ECO:0000313" key="1">
    <source>
        <dbReference type="EnsemblPlants" id="AVESA.00010b.r2.7DG1364430.1.CDS"/>
    </source>
</evidence>
<organism evidence="1 2">
    <name type="scientific">Avena sativa</name>
    <name type="common">Oat</name>
    <dbReference type="NCBI Taxonomy" id="4498"/>
    <lineage>
        <taxon>Eukaryota</taxon>
        <taxon>Viridiplantae</taxon>
        <taxon>Streptophyta</taxon>
        <taxon>Embryophyta</taxon>
        <taxon>Tracheophyta</taxon>
        <taxon>Spermatophyta</taxon>
        <taxon>Magnoliopsida</taxon>
        <taxon>Liliopsida</taxon>
        <taxon>Poales</taxon>
        <taxon>Poaceae</taxon>
        <taxon>BOP clade</taxon>
        <taxon>Pooideae</taxon>
        <taxon>Poodae</taxon>
        <taxon>Poeae</taxon>
        <taxon>Poeae Chloroplast Group 1 (Aveneae type)</taxon>
        <taxon>Aveninae</taxon>
        <taxon>Avena</taxon>
    </lineage>
</organism>
<keyword evidence="2" id="KW-1185">Reference proteome</keyword>